<dbReference type="EMBL" id="VJMH01005704">
    <property type="protein sequence ID" value="KAF0693397.1"/>
    <property type="molecule type" value="Genomic_DNA"/>
</dbReference>
<proteinExistence type="predicted"/>
<evidence type="ECO:0000313" key="1">
    <source>
        <dbReference type="EMBL" id="KAF0693397.1"/>
    </source>
</evidence>
<keyword evidence="3" id="KW-1185">Reference proteome</keyword>
<protein>
    <submittedName>
        <fullName evidence="2">Aste57867_15650 protein</fullName>
    </submittedName>
</protein>
<accession>A0A485L471</accession>
<gene>
    <name evidence="2" type="primary">Aste57867_15650</name>
    <name evidence="1" type="ORF">As57867_015594</name>
    <name evidence="2" type="ORF">ASTE57867_15650</name>
</gene>
<organism evidence="2 3">
    <name type="scientific">Aphanomyces stellatus</name>
    <dbReference type="NCBI Taxonomy" id="120398"/>
    <lineage>
        <taxon>Eukaryota</taxon>
        <taxon>Sar</taxon>
        <taxon>Stramenopiles</taxon>
        <taxon>Oomycota</taxon>
        <taxon>Saprolegniomycetes</taxon>
        <taxon>Saprolegniales</taxon>
        <taxon>Verrucalvaceae</taxon>
        <taxon>Aphanomyces</taxon>
    </lineage>
</organism>
<dbReference type="EMBL" id="CAADRA010005725">
    <property type="protein sequence ID" value="VFT92446.1"/>
    <property type="molecule type" value="Genomic_DNA"/>
</dbReference>
<evidence type="ECO:0000313" key="3">
    <source>
        <dbReference type="Proteomes" id="UP000332933"/>
    </source>
</evidence>
<dbReference type="Proteomes" id="UP000332933">
    <property type="component" value="Unassembled WGS sequence"/>
</dbReference>
<dbReference type="OrthoDB" id="198323at2759"/>
<evidence type="ECO:0000313" key="2">
    <source>
        <dbReference type="EMBL" id="VFT92446.1"/>
    </source>
</evidence>
<reference evidence="2 3" key="1">
    <citation type="submission" date="2019-03" db="EMBL/GenBank/DDBJ databases">
        <authorList>
            <person name="Gaulin E."/>
            <person name="Dumas B."/>
        </authorList>
    </citation>
    <scope>NUCLEOTIDE SEQUENCE [LARGE SCALE GENOMIC DNA]</scope>
    <source>
        <strain evidence="2">CBS 568.67</strain>
    </source>
</reference>
<dbReference type="AlphaFoldDB" id="A0A485L471"/>
<sequence length="125" mass="13893">MHIFMASTVANSCGVWNVLVEDSRDIMGPLGDMEHFRDVLDETAHGYLELEANELIWMTDETLHESLPLPTAQFRQDFRFIASEVSLWYADHSTPNPLGTQPTASIIYGPITLAGNAVHPPAARI</sequence>
<reference evidence="1" key="2">
    <citation type="submission" date="2019-06" db="EMBL/GenBank/DDBJ databases">
        <title>Genomics analysis of Aphanomyces spp. identifies a new class of oomycete effector associated with host adaptation.</title>
        <authorList>
            <person name="Gaulin E."/>
        </authorList>
    </citation>
    <scope>NUCLEOTIDE SEQUENCE</scope>
    <source>
        <strain evidence="1">CBS 578.67</strain>
    </source>
</reference>
<name>A0A485L471_9STRA</name>